<sequence>MPKMPDEVELMSFGKILENNVTVGQCKLPLVDIGWGIVMMRVVVQPAMGKSKTDSKTGA</sequence>
<dbReference type="Pfam" id="PF13881">
    <property type="entry name" value="Rad60-SLD_2"/>
    <property type="match status" value="1"/>
</dbReference>
<dbReference type="InterPro" id="IPR029071">
    <property type="entry name" value="Ubiquitin-like_domsf"/>
</dbReference>
<dbReference type="AlphaFoldDB" id="A0A540KFS3"/>
<evidence type="ECO:0000313" key="2">
    <source>
        <dbReference type="EMBL" id="TQD73075.1"/>
    </source>
</evidence>
<gene>
    <name evidence="2" type="ORF">C1H46_041388</name>
</gene>
<dbReference type="Proteomes" id="UP000315295">
    <property type="component" value="Unassembled WGS sequence"/>
</dbReference>
<name>A0A540KFS3_MALBA</name>
<organism evidence="2 3">
    <name type="scientific">Malus baccata</name>
    <name type="common">Siberian crab apple</name>
    <name type="synonym">Pyrus baccata</name>
    <dbReference type="NCBI Taxonomy" id="106549"/>
    <lineage>
        <taxon>Eukaryota</taxon>
        <taxon>Viridiplantae</taxon>
        <taxon>Streptophyta</taxon>
        <taxon>Embryophyta</taxon>
        <taxon>Tracheophyta</taxon>
        <taxon>Spermatophyta</taxon>
        <taxon>Magnoliopsida</taxon>
        <taxon>eudicotyledons</taxon>
        <taxon>Gunneridae</taxon>
        <taxon>Pentapetalae</taxon>
        <taxon>rosids</taxon>
        <taxon>fabids</taxon>
        <taxon>Rosales</taxon>
        <taxon>Rosaceae</taxon>
        <taxon>Amygdaloideae</taxon>
        <taxon>Maleae</taxon>
        <taxon>Malus</taxon>
    </lineage>
</organism>
<protein>
    <recommendedName>
        <fullName evidence="1">UBL3-like ubiquitin domain-containing protein</fullName>
    </recommendedName>
</protein>
<evidence type="ECO:0000313" key="3">
    <source>
        <dbReference type="Proteomes" id="UP000315295"/>
    </source>
</evidence>
<comment type="caution">
    <text evidence="2">The sequence shown here is derived from an EMBL/GenBank/DDBJ whole genome shotgun (WGS) entry which is preliminary data.</text>
</comment>
<dbReference type="STRING" id="106549.A0A540KFS3"/>
<proteinExistence type="predicted"/>
<dbReference type="PANTHER" id="PTHR13169">
    <property type="entry name" value="UBIQUITIN-LIKE PROTEIN 3 HCG-1 PROTEIN"/>
    <property type="match status" value="1"/>
</dbReference>
<feature type="domain" description="UBL3-like ubiquitin" evidence="1">
    <location>
        <begin position="2"/>
        <end position="56"/>
    </location>
</feature>
<reference evidence="2 3" key="1">
    <citation type="journal article" date="2019" name="G3 (Bethesda)">
        <title>Sequencing of a Wild Apple (Malus baccata) Genome Unravels the Differences Between Cultivated and Wild Apple Species Regarding Disease Resistance and Cold Tolerance.</title>
        <authorList>
            <person name="Chen X."/>
        </authorList>
    </citation>
    <scope>NUCLEOTIDE SEQUENCE [LARGE SCALE GENOMIC DNA]</scope>
    <source>
        <strain evidence="3">cv. Shandingzi</strain>
        <tissue evidence="2">Leaves</tissue>
    </source>
</reference>
<accession>A0A540KFS3</accession>
<dbReference type="Gene3D" id="3.10.20.90">
    <property type="entry name" value="Phosphatidylinositol 3-kinase Catalytic Subunit, Chain A, domain 1"/>
    <property type="match status" value="1"/>
</dbReference>
<keyword evidence="3" id="KW-1185">Reference proteome</keyword>
<dbReference type="InterPro" id="IPR039540">
    <property type="entry name" value="UBL3-like_ubiquitin_dom"/>
</dbReference>
<dbReference type="InterPro" id="IPR040015">
    <property type="entry name" value="UBL3-like"/>
</dbReference>
<evidence type="ECO:0000259" key="1">
    <source>
        <dbReference type="Pfam" id="PF13881"/>
    </source>
</evidence>
<dbReference type="PANTHER" id="PTHR13169:SF3">
    <property type="entry name" value="MEMBRANE-ANCHORED UBIQUITIN-FOLD PROTEIN 3"/>
    <property type="match status" value="1"/>
</dbReference>
<dbReference type="EMBL" id="VIEB01001335">
    <property type="protein sequence ID" value="TQD73075.1"/>
    <property type="molecule type" value="Genomic_DNA"/>
</dbReference>
<dbReference type="SUPFAM" id="SSF54236">
    <property type="entry name" value="Ubiquitin-like"/>
    <property type="match status" value="1"/>
</dbReference>